<feature type="domain" description="Peptidase S1" evidence="4">
    <location>
        <begin position="38"/>
        <end position="305"/>
    </location>
</feature>
<dbReference type="AlphaFoldDB" id="A0A3S3QYW2"/>
<dbReference type="InterPro" id="IPR001314">
    <property type="entry name" value="Peptidase_S1A"/>
</dbReference>
<dbReference type="InterPro" id="IPR043504">
    <property type="entry name" value="Peptidase_S1_PA_chymotrypsin"/>
</dbReference>
<evidence type="ECO:0000313" key="6">
    <source>
        <dbReference type="Proteomes" id="UP000287563"/>
    </source>
</evidence>
<dbReference type="OrthoDB" id="9813836at2"/>
<protein>
    <submittedName>
        <fullName evidence="5">Serine protease</fullName>
    </submittedName>
</protein>
<accession>A0A3S3QYW2</accession>
<dbReference type="PROSITE" id="PS00135">
    <property type="entry name" value="TRYPSIN_SER"/>
    <property type="match status" value="1"/>
</dbReference>
<dbReference type="EMBL" id="RJLM01000012">
    <property type="protein sequence ID" value="RWX53646.1"/>
    <property type="molecule type" value="Genomic_DNA"/>
</dbReference>
<dbReference type="GO" id="GO:0006508">
    <property type="term" value="P:proteolysis"/>
    <property type="evidence" value="ECO:0007669"/>
    <property type="project" value="UniProtKB-KW"/>
</dbReference>
<dbReference type="RefSeq" id="WP_128785746.1">
    <property type="nucleotide sequence ID" value="NZ_RJLM01000012.1"/>
</dbReference>
<keyword evidence="3" id="KW-0732">Signal</keyword>
<dbReference type="PRINTS" id="PR00722">
    <property type="entry name" value="CHYMOTRYPSIN"/>
</dbReference>
<dbReference type="CDD" id="cd00190">
    <property type="entry name" value="Tryp_SPc"/>
    <property type="match status" value="1"/>
</dbReference>
<keyword evidence="2" id="KW-0378">Hydrolase</keyword>
<evidence type="ECO:0000256" key="3">
    <source>
        <dbReference type="SAM" id="SignalP"/>
    </source>
</evidence>
<keyword evidence="6" id="KW-1185">Reference proteome</keyword>
<dbReference type="InterPro" id="IPR018114">
    <property type="entry name" value="TRYPSIN_HIS"/>
</dbReference>
<dbReference type="Gene3D" id="2.40.10.10">
    <property type="entry name" value="Trypsin-like serine proteases"/>
    <property type="match status" value="1"/>
</dbReference>
<dbReference type="InterPro" id="IPR009003">
    <property type="entry name" value="Peptidase_S1_PA"/>
</dbReference>
<dbReference type="Proteomes" id="UP000287563">
    <property type="component" value="Unassembled WGS sequence"/>
</dbReference>
<evidence type="ECO:0000256" key="1">
    <source>
        <dbReference type="ARBA" id="ARBA00023157"/>
    </source>
</evidence>
<dbReference type="InterPro" id="IPR001254">
    <property type="entry name" value="Trypsin_dom"/>
</dbReference>
<keyword evidence="1" id="KW-1015">Disulfide bond</keyword>
<feature type="signal peptide" evidence="3">
    <location>
        <begin position="1"/>
        <end position="19"/>
    </location>
</feature>
<dbReference type="SMART" id="SM00020">
    <property type="entry name" value="Tryp_SPc"/>
    <property type="match status" value="1"/>
</dbReference>
<gene>
    <name evidence="5" type="ORF">EDI28_20625</name>
</gene>
<dbReference type="Pfam" id="PF00089">
    <property type="entry name" value="Trypsin"/>
    <property type="match status" value="1"/>
</dbReference>
<dbReference type="PROSITE" id="PS00134">
    <property type="entry name" value="TRYPSIN_HIS"/>
    <property type="match status" value="1"/>
</dbReference>
<dbReference type="FunFam" id="2.40.10.10:FF:000068">
    <property type="entry name" value="transmembrane protease serine 2"/>
    <property type="match status" value="1"/>
</dbReference>
<sequence>MHKLLIRLLLCWTVWLPFGAVGNEAAGSENENKVTAKIIGGIESADNEIPWQAYLNLTFPNGEGGESTFVCGGVVISADLVLTAAHCLRNGSSIVTPQNIKVWGGIVSVFFASNLNAVSVSEFIMHPSYNSSRFTNDIALLKLASPLPSSAIPIQIADRTTQDRADNAFANGWVANGVREANLLVSGWGTTDPQDSNSGTIRLRETLMSGVPDTTCDAHWGANINASDYPIFLCAGSTSPDLARDSCFGDSGGPLVWQDPQAASDSDFGLRLVGLVSFGNGCAGEVPGVYTEVADYISWIEGEAGRAVLSQPVSVFSVNPFDSNFANAGAGITVPTDSGSSSSGGDSGGGSTSWGTLWFLLIVGYIRLYRTSIARGVRLRS</sequence>
<dbReference type="InterPro" id="IPR051487">
    <property type="entry name" value="Ser/Thr_Proteases_Immune/Dev"/>
</dbReference>
<keyword evidence="2" id="KW-0720">Serine protease</keyword>
<keyword evidence="2 5" id="KW-0645">Protease</keyword>
<evidence type="ECO:0000256" key="2">
    <source>
        <dbReference type="RuleBase" id="RU363034"/>
    </source>
</evidence>
<organism evidence="5 6">
    <name type="scientific">Photobacterium chitinilyticum</name>
    <dbReference type="NCBI Taxonomy" id="2485123"/>
    <lineage>
        <taxon>Bacteria</taxon>
        <taxon>Pseudomonadati</taxon>
        <taxon>Pseudomonadota</taxon>
        <taxon>Gammaproteobacteria</taxon>
        <taxon>Vibrionales</taxon>
        <taxon>Vibrionaceae</taxon>
        <taxon>Photobacterium</taxon>
    </lineage>
</organism>
<comment type="caution">
    <text evidence="5">The sequence shown here is derived from an EMBL/GenBank/DDBJ whole genome shotgun (WGS) entry which is preliminary data.</text>
</comment>
<evidence type="ECO:0000259" key="4">
    <source>
        <dbReference type="PROSITE" id="PS50240"/>
    </source>
</evidence>
<reference evidence="5 6" key="1">
    <citation type="submission" date="2018-11" db="EMBL/GenBank/DDBJ databases">
        <title>Photobacterium sp. BEI247 sp. nov., a marine bacterium isolated from Yongle Blue Hole in the South China Sea.</title>
        <authorList>
            <person name="Wang X."/>
        </authorList>
    </citation>
    <scope>NUCLEOTIDE SEQUENCE [LARGE SCALE GENOMIC DNA]</scope>
    <source>
        <strain evidence="6">BEI247</strain>
    </source>
</reference>
<dbReference type="PANTHER" id="PTHR24256">
    <property type="entry name" value="TRYPTASE-RELATED"/>
    <property type="match status" value="1"/>
</dbReference>
<feature type="chain" id="PRO_5018537813" evidence="3">
    <location>
        <begin position="20"/>
        <end position="381"/>
    </location>
</feature>
<dbReference type="InterPro" id="IPR033116">
    <property type="entry name" value="TRYPSIN_SER"/>
</dbReference>
<dbReference type="SUPFAM" id="SSF50494">
    <property type="entry name" value="Trypsin-like serine proteases"/>
    <property type="match status" value="1"/>
</dbReference>
<name>A0A3S3QYW2_9GAMM</name>
<proteinExistence type="predicted"/>
<dbReference type="PROSITE" id="PS50240">
    <property type="entry name" value="TRYPSIN_DOM"/>
    <property type="match status" value="1"/>
</dbReference>
<dbReference type="GO" id="GO:0004252">
    <property type="term" value="F:serine-type endopeptidase activity"/>
    <property type="evidence" value="ECO:0007669"/>
    <property type="project" value="InterPro"/>
</dbReference>
<evidence type="ECO:0000313" key="5">
    <source>
        <dbReference type="EMBL" id="RWX53646.1"/>
    </source>
</evidence>